<dbReference type="RefSeq" id="XP_028572328.1">
    <property type="nucleotide sequence ID" value="XM_028716495.1"/>
</dbReference>
<evidence type="ECO:0000256" key="2">
    <source>
        <dbReference type="SAM" id="MobiDB-lite"/>
    </source>
</evidence>
<keyword evidence="1" id="KW-0040">ANK repeat</keyword>
<dbReference type="KEGG" id="pmua:114590140"/>
<reference evidence="3" key="2">
    <citation type="submission" date="2025-08" db="UniProtKB">
        <authorList>
            <consortium name="Ensembl"/>
        </authorList>
    </citation>
    <scope>IDENTIFICATION</scope>
</reference>
<feature type="region of interest" description="Disordered" evidence="2">
    <location>
        <begin position="123"/>
        <end position="147"/>
    </location>
</feature>
<accession>A0A670ICR3</accession>
<protein>
    <submittedName>
        <fullName evidence="3">Ankyrin repeat domain-containing protein 40-like</fullName>
    </submittedName>
</protein>
<organism evidence="3 4">
    <name type="scientific">Podarcis muralis</name>
    <name type="common">Wall lizard</name>
    <name type="synonym">Lacerta muralis</name>
    <dbReference type="NCBI Taxonomy" id="64176"/>
    <lineage>
        <taxon>Eukaryota</taxon>
        <taxon>Metazoa</taxon>
        <taxon>Chordata</taxon>
        <taxon>Craniata</taxon>
        <taxon>Vertebrata</taxon>
        <taxon>Euteleostomi</taxon>
        <taxon>Lepidosauria</taxon>
        <taxon>Squamata</taxon>
        <taxon>Bifurcata</taxon>
        <taxon>Unidentata</taxon>
        <taxon>Episquamata</taxon>
        <taxon>Laterata</taxon>
        <taxon>Lacertibaenia</taxon>
        <taxon>Lacertidae</taxon>
        <taxon>Podarcis</taxon>
    </lineage>
</organism>
<feature type="repeat" description="ANK" evidence="1">
    <location>
        <begin position="6"/>
        <end position="38"/>
    </location>
</feature>
<dbReference type="GeneID" id="114590140"/>
<dbReference type="Pfam" id="PF13637">
    <property type="entry name" value="Ank_4"/>
    <property type="match status" value="1"/>
</dbReference>
<dbReference type="InterPro" id="IPR002110">
    <property type="entry name" value="Ankyrin_rpt"/>
</dbReference>
<feature type="compositionally biased region" description="Polar residues" evidence="2">
    <location>
        <begin position="137"/>
        <end position="147"/>
    </location>
</feature>
<dbReference type="Gene3D" id="1.25.40.20">
    <property type="entry name" value="Ankyrin repeat-containing domain"/>
    <property type="match status" value="1"/>
</dbReference>
<dbReference type="GeneTree" id="ENSGT00390000007792"/>
<dbReference type="Proteomes" id="UP000472272">
    <property type="component" value="Chromosome 2"/>
</dbReference>
<dbReference type="SUPFAM" id="SSF48403">
    <property type="entry name" value="Ankyrin repeat"/>
    <property type="match status" value="1"/>
</dbReference>
<evidence type="ECO:0000313" key="4">
    <source>
        <dbReference type="Proteomes" id="UP000472272"/>
    </source>
</evidence>
<dbReference type="AlphaFoldDB" id="A0A670ICR3"/>
<dbReference type="SMART" id="SM00248">
    <property type="entry name" value="ANK"/>
    <property type="match status" value="2"/>
</dbReference>
<gene>
    <name evidence="3" type="primary">LOC114590140</name>
</gene>
<sequence>MSSHLELEERLREAAALGDLEEVQTLLDKGVEVNAQNEINGWTCLHWACKRNHTQVVSYLLDSRADKEIFTVNGELAAHLTSKKEIRKLLGVEECDNQEVNDLKLPNAGDSLTNPSFPCVDYQEKDNAPHLLPPPEDNSTAVSYLSESEPSPCLSATQLENTCTPISLHAETELSKDLHEGELPSPISSGVSECTMPRVQSCPVYPSSTSHNRALLTSTVPRQHVPQQANGCCMGTAPPLQPLLLTGTFSYNMQELVLKVRVQNPKENDFIEIELDRQELTYQDLLRVSCHELGINPEQVEKVRKLPNTLIRKDKDVARLQDFQELELVLVKSISSPFRNASATLMERPCYNTKAAKLTY</sequence>
<proteinExistence type="predicted"/>
<dbReference type="PROSITE" id="PS50088">
    <property type="entry name" value="ANK_REPEAT"/>
    <property type="match status" value="2"/>
</dbReference>
<name>A0A670ICR3_PODMU</name>
<dbReference type="PANTHER" id="PTHR24192">
    <property type="entry name" value="ANKYRIN REPEAT DOMAIN 40"/>
    <property type="match status" value="1"/>
</dbReference>
<evidence type="ECO:0000256" key="1">
    <source>
        <dbReference type="PROSITE-ProRule" id="PRU00023"/>
    </source>
</evidence>
<evidence type="ECO:0000313" key="3">
    <source>
        <dbReference type="Ensembl" id="ENSPMRP00000009715.1"/>
    </source>
</evidence>
<feature type="repeat" description="ANK" evidence="1">
    <location>
        <begin position="40"/>
        <end position="72"/>
    </location>
</feature>
<reference evidence="3" key="3">
    <citation type="submission" date="2025-09" db="UniProtKB">
        <authorList>
            <consortium name="Ensembl"/>
        </authorList>
    </citation>
    <scope>IDENTIFICATION</scope>
</reference>
<keyword evidence="4" id="KW-1185">Reference proteome</keyword>
<dbReference type="InterPro" id="IPR039195">
    <property type="entry name" value="ANKRD40"/>
</dbReference>
<dbReference type="Ensembl" id="ENSPMRT00000010358.1">
    <property type="protein sequence ID" value="ENSPMRP00000009715.1"/>
    <property type="gene ID" value="ENSPMRG00000006509.1"/>
</dbReference>
<reference evidence="3 4" key="1">
    <citation type="journal article" date="2019" name="Proc. Natl. Acad. Sci. U.S.A.">
        <title>Regulatory changes in pterin and carotenoid genes underlie balanced color polymorphisms in the wall lizard.</title>
        <authorList>
            <person name="Andrade P."/>
            <person name="Pinho C."/>
            <person name="Perez I de Lanuza G."/>
            <person name="Afonso S."/>
            <person name="Brejcha J."/>
            <person name="Rubin C.J."/>
            <person name="Wallerman O."/>
            <person name="Pereira P."/>
            <person name="Sabatino S.J."/>
            <person name="Bellati A."/>
            <person name="Pellitteri-Rosa D."/>
            <person name="Bosakova Z."/>
            <person name="Bunikis I."/>
            <person name="Carretero M.A."/>
            <person name="Feiner N."/>
            <person name="Marsik P."/>
            <person name="Pauperio F."/>
            <person name="Salvi D."/>
            <person name="Soler L."/>
            <person name="While G.M."/>
            <person name="Uller T."/>
            <person name="Font E."/>
            <person name="Andersson L."/>
            <person name="Carneiro M."/>
        </authorList>
    </citation>
    <scope>NUCLEOTIDE SEQUENCE</scope>
</reference>
<dbReference type="InterPro" id="IPR036770">
    <property type="entry name" value="Ankyrin_rpt-contain_sf"/>
</dbReference>
<dbReference type="OMA" id="CSNQQIL"/>
<dbReference type="PANTHER" id="PTHR24192:SF3">
    <property type="entry name" value="ANKYRIN REPEAT DOMAIN 40"/>
    <property type="match status" value="1"/>
</dbReference>
<dbReference type="PROSITE" id="PS50297">
    <property type="entry name" value="ANK_REP_REGION"/>
    <property type="match status" value="1"/>
</dbReference>